<reference evidence="5 6" key="1">
    <citation type="submission" date="2020-10" db="EMBL/GenBank/DDBJ databases">
        <title>Sequencing the genomes of 1000 actinobacteria strains.</title>
        <authorList>
            <person name="Klenk H.-P."/>
        </authorList>
    </citation>
    <scope>NUCLEOTIDE SEQUENCE [LARGE SCALE GENOMIC DNA]</scope>
    <source>
        <strain evidence="5 6">DSM 15666</strain>
    </source>
</reference>
<feature type="transmembrane region" description="Helical" evidence="2">
    <location>
        <begin position="191"/>
        <end position="215"/>
    </location>
</feature>
<feature type="chain" id="PRO_5046736829" evidence="3">
    <location>
        <begin position="22"/>
        <end position="328"/>
    </location>
</feature>
<proteinExistence type="inferred from homology"/>
<protein>
    <submittedName>
        <fullName evidence="5">Drug/metabolite transporter (DMT)-like permease</fullName>
    </submittedName>
</protein>
<keyword evidence="2" id="KW-0812">Transmembrane</keyword>
<comment type="similarity">
    <text evidence="1">Belongs to the EamA transporter family.</text>
</comment>
<feature type="signal peptide" evidence="3">
    <location>
        <begin position="1"/>
        <end position="21"/>
    </location>
</feature>
<feature type="transmembrane region" description="Helical" evidence="2">
    <location>
        <begin position="227"/>
        <end position="248"/>
    </location>
</feature>
<dbReference type="Pfam" id="PF00892">
    <property type="entry name" value="EamA"/>
    <property type="match status" value="2"/>
</dbReference>
<dbReference type="InterPro" id="IPR000620">
    <property type="entry name" value="EamA_dom"/>
</dbReference>
<dbReference type="SUPFAM" id="SSF103481">
    <property type="entry name" value="Multidrug resistance efflux transporter EmrE"/>
    <property type="match status" value="2"/>
</dbReference>
<evidence type="ECO:0000259" key="4">
    <source>
        <dbReference type="Pfam" id="PF00892"/>
    </source>
</evidence>
<evidence type="ECO:0000256" key="2">
    <source>
        <dbReference type="SAM" id="Phobius"/>
    </source>
</evidence>
<dbReference type="EMBL" id="JADBED010000001">
    <property type="protein sequence ID" value="MBE1524822.1"/>
    <property type="molecule type" value="Genomic_DNA"/>
</dbReference>
<feature type="transmembrane region" description="Helical" evidence="2">
    <location>
        <begin position="148"/>
        <end position="170"/>
    </location>
</feature>
<keyword evidence="2" id="KW-0472">Membrane</keyword>
<accession>A0ABR9JFV9</accession>
<comment type="caution">
    <text evidence="5">The sequence shown here is derived from an EMBL/GenBank/DDBJ whole genome shotgun (WGS) entry which is preliminary data.</text>
</comment>
<evidence type="ECO:0000256" key="1">
    <source>
        <dbReference type="ARBA" id="ARBA00007362"/>
    </source>
</evidence>
<dbReference type="InterPro" id="IPR037185">
    <property type="entry name" value="EmrE-like"/>
</dbReference>
<organism evidence="5 6">
    <name type="scientific">Nesterenkonia lutea</name>
    <dbReference type="NCBI Taxonomy" id="272919"/>
    <lineage>
        <taxon>Bacteria</taxon>
        <taxon>Bacillati</taxon>
        <taxon>Actinomycetota</taxon>
        <taxon>Actinomycetes</taxon>
        <taxon>Micrococcales</taxon>
        <taxon>Micrococcaceae</taxon>
        <taxon>Nesterenkonia</taxon>
    </lineage>
</organism>
<feature type="transmembrane region" description="Helical" evidence="2">
    <location>
        <begin position="283"/>
        <end position="302"/>
    </location>
</feature>
<dbReference type="PANTHER" id="PTHR22911:SF79">
    <property type="entry name" value="MOBA-LIKE NTP TRANSFERASE DOMAIN-CONTAINING PROTEIN"/>
    <property type="match status" value="1"/>
</dbReference>
<feature type="transmembrane region" description="Helical" evidence="2">
    <location>
        <begin position="67"/>
        <end position="85"/>
    </location>
</feature>
<feature type="domain" description="EamA" evidence="4">
    <location>
        <begin position="5"/>
        <end position="138"/>
    </location>
</feature>
<keyword evidence="3" id="KW-0732">Signal</keyword>
<dbReference type="PANTHER" id="PTHR22911">
    <property type="entry name" value="ACYL-MALONYL CONDENSING ENZYME-RELATED"/>
    <property type="match status" value="1"/>
</dbReference>
<feature type="transmembrane region" description="Helical" evidence="2">
    <location>
        <begin position="124"/>
        <end position="142"/>
    </location>
</feature>
<evidence type="ECO:0000313" key="6">
    <source>
        <dbReference type="Proteomes" id="UP000643525"/>
    </source>
</evidence>
<gene>
    <name evidence="5" type="ORF">H4W27_001940</name>
</gene>
<evidence type="ECO:0000256" key="3">
    <source>
        <dbReference type="SAM" id="SignalP"/>
    </source>
</evidence>
<name>A0ABR9JFV9_9MICC</name>
<evidence type="ECO:0000313" key="5">
    <source>
        <dbReference type="EMBL" id="MBE1524822.1"/>
    </source>
</evidence>
<feature type="transmembrane region" description="Helical" evidence="2">
    <location>
        <begin position="91"/>
        <end position="112"/>
    </location>
</feature>
<dbReference type="RefSeq" id="WP_192595783.1">
    <property type="nucleotide sequence ID" value="NZ_BAAALJ010000003.1"/>
</dbReference>
<feature type="domain" description="EamA" evidence="4">
    <location>
        <begin position="191"/>
        <end position="298"/>
    </location>
</feature>
<keyword evidence="6" id="KW-1185">Reference proteome</keyword>
<feature type="transmembrane region" description="Helical" evidence="2">
    <location>
        <begin position="260"/>
        <end position="277"/>
    </location>
</feature>
<feature type="transmembrane region" description="Helical" evidence="2">
    <location>
        <begin position="36"/>
        <end position="55"/>
    </location>
</feature>
<sequence>MTPARGVVLMVLGTLAMASSAAMISAIDGEPLSVAAWRCLLAVPMLLPMAAWELLRRTGQAGPSRRMLMGALIAGVALGVDYSFYNTSIAMIGPGIATVLINVQIVILPLLAWMLEGVRPMRQLALIIPLMLAGVALTAGAMDLENLQLAGVLAGLAAGTGYALYLAIIRRSAQESRDSRDRRGAGREHRSAPFTVLSLVCLSAGATTALTATGLGRLQVPEGLEGWGAMLALAFVGQVLTYLCFNIAMTSISETASSTLMLLSAVFAVALAAVIFADIPSAWQLLGCAMIIGGAWWTAAAARRRAGRVIAPTLPAGDSAKSTLDPQR</sequence>
<dbReference type="Proteomes" id="UP000643525">
    <property type="component" value="Unassembled WGS sequence"/>
</dbReference>
<keyword evidence="2" id="KW-1133">Transmembrane helix</keyword>